<organism evidence="9 10">
    <name type="scientific">Actinokineospora spheciospongiae</name>
    <dbReference type="NCBI Taxonomy" id="909613"/>
    <lineage>
        <taxon>Bacteria</taxon>
        <taxon>Bacillati</taxon>
        <taxon>Actinomycetota</taxon>
        <taxon>Actinomycetes</taxon>
        <taxon>Pseudonocardiales</taxon>
        <taxon>Pseudonocardiaceae</taxon>
        <taxon>Actinokineospora</taxon>
    </lineage>
</organism>
<dbReference type="InterPro" id="IPR013786">
    <property type="entry name" value="AcylCoA_DH/ox_N"/>
</dbReference>
<keyword evidence="3 5" id="KW-0285">Flavoprotein</keyword>
<dbReference type="InterPro" id="IPR006091">
    <property type="entry name" value="Acyl-CoA_Oxase/DH_mid-dom"/>
</dbReference>
<evidence type="ECO:0000256" key="3">
    <source>
        <dbReference type="ARBA" id="ARBA00022630"/>
    </source>
</evidence>
<evidence type="ECO:0000313" key="9">
    <source>
        <dbReference type="EMBL" id="EWC60641.1"/>
    </source>
</evidence>
<dbReference type="Gene3D" id="1.20.140.10">
    <property type="entry name" value="Butyryl-CoA Dehydrogenase, subunit A, domain 3"/>
    <property type="match status" value="1"/>
</dbReference>
<keyword evidence="5 9" id="KW-0560">Oxidoreductase</keyword>
<dbReference type="GO" id="GO:0050660">
    <property type="term" value="F:flavin adenine dinucleotide binding"/>
    <property type="evidence" value="ECO:0007669"/>
    <property type="project" value="InterPro"/>
</dbReference>
<comment type="caution">
    <text evidence="9">The sequence shown here is derived from an EMBL/GenBank/DDBJ whole genome shotgun (WGS) entry which is preliminary data.</text>
</comment>
<accession>W7IW26</accession>
<dbReference type="Proteomes" id="UP000019277">
    <property type="component" value="Unassembled WGS sequence"/>
</dbReference>
<dbReference type="eggNOG" id="COG1960">
    <property type="taxonomic scope" value="Bacteria"/>
</dbReference>
<evidence type="ECO:0000259" key="6">
    <source>
        <dbReference type="Pfam" id="PF00441"/>
    </source>
</evidence>
<dbReference type="InterPro" id="IPR036250">
    <property type="entry name" value="AcylCo_DH-like_C"/>
</dbReference>
<reference evidence="9 10" key="1">
    <citation type="journal article" date="2014" name="Genome Announc.">
        <title>Draft Genome Sequence of the Antitrypanosomally Active Sponge-Associated Bacterium Actinokineospora sp. Strain EG49.</title>
        <authorList>
            <person name="Harjes J."/>
            <person name="Ryu T."/>
            <person name="Abdelmohsen U.R."/>
            <person name="Moitinho-Silva L."/>
            <person name="Horn H."/>
            <person name="Ravasi T."/>
            <person name="Hentschel U."/>
        </authorList>
    </citation>
    <scope>NUCLEOTIDE SEQUENCE [LARGE SCALE GENOMIC DNA]</scope>
    <source>
        <strain evidence="9 10">EG49</strain>
    </source>
</reference>
<dbReference type="InterPro" id="IPR045008">
    <property type="entry name" value="ACX4-like"/>
</dbReference>
<name>W7IW26_9PSEU</name>
<gene>
    <name evidence="9" type="ORF">UO65_4065</name>
</gene>
<dbReference type="Pfam" id="PF00441">
    <property type="entry name" value="Acyl-CoA_dh_1"/>
    <property type="match status" value="1"/>
</dbReference>
<feature type="domain" description="Acyl-CoA oxidase/dehydrogenase middle" evidence="7">
    <location>
        <begin position="146"/>
        <end position="239"/>
    </location>
</feature>
<evidence type="ECO:0000256" key="4">
    <source>
        <dbReference type="ARBA" id="ARBA00022827"/>
    </source>
</evidence>
<dbReference type="InterPro" id="IPR009100">
    <property type="entry name" value="AcylCoA_DH/oxidase_NM_dom_sf"/>
</dbReference>
<feature type="domain" description="Acyl-CoA dehydrogenase/oxidase C-terminal" evidence="6">
    <location>
        <begin position="259"/>
        <end position="398"/>
    </location>
</feature>
<dbReference type="SUPFAM" id="SSF47203">
    <property type="entry name" value="Acyl-CoA dehydrogenase C-terminal domain-like"/>
    <property type="match status" value="1"/>
</dbReference>
<dbReference type="Pfam" id="PF02770">
    <property type="entry name" value="Acyl-CoA_dh_M"/>
    <property type="match status" value="1"/>
</dbReference>
<dbReference type="Gene3D" id="1.10.540.10">
    <property type="entry name" value="Acyl-CoA dehydrogenase/oxidase, N-terminal domain"/>
    <property type="match status" value="1"/>
</dbReference>
<dbReference type="STRING" id="909613.UO65_4065"/>
<evidence type="ECO:0000313" key="10">
    <source>
        <dbReference type="Proteomes" id="UP000019277"/>
    </source>
</evidence>
<dbReference type="PANTHER" id="PTHR43188">
    <property type="entry name" value="ACYL-COENZYME A OXIDASE"/>
    <property type="match status" value="1"/>
</dbReference>
<dbReference type="GO" id="GO:0004361">
    <property type="term" value="F:glutaryl-CoA dehydrogenase activity"/>
    <property type="evidence" value="ECO:0007669"/>
    <property type="project" value="UniProtKB-EC"/>
</dbReference>
<dbReference type="AlphaFoldDB" id="W7IW26"/>
<evidence type="ECO:0000259" key="8">
    <source>
        <dbReference type="Pfam" id="PF02771"/>
    </source>
</evidence>
<feature type="domain" description="Acyl-CoA dehydrogenase/oxidase N-terminal" evidence="8">
    <location>
        <begin position="32"/>
        <end position="142"/>
    </location>
</feature>
<comment type="similarity">
    <text evidence="2 5">Belongs to the acyl-CoA dehydrogenase family.</text>
</comment>
<dbReference type="Gene3D" id="2.40.110.10">
    <property type="entry name" value="Butyryl-CoA Dehydrogenase, subunit A, domain 2"/>
    <property type="match status" value="1"/>
</dbReference>
<dbReference type="InterPro" id="IPR037069">
    <property type="entry name" value="AcylCoA_DH/ox_N_sf"/>
</dbReference>
<dbReference type="PANTHER" id="PTHR43188:SF1">
    <property type="entry name" value="ACYL-COA DEHYDROGENASE"/>
    <property type="match status" value="1"/>
</dbReference>
<proteinExistence type="inferred from homology"/>
<dbReference type="EMBL" id="AYXG01000148">
    <property type="protein sequence ID" value="EWC60641.1"/>
    <property type="molecule type" value="Genomic_DNA"/>
</dbReference>
<evidence type="ECO:0000256" key="5">
    <source>
        <dbReference type="RuleBase" id="RU362125"/>
    </source>
</evidence>
<evidence type="ECO:0000256" key="2">
    <source>
        <dbReference type="ARBA" id="ARBA00009347"/>
    </source>
</evidence>
<dbReference type="PATRIC" id="fig|909613.9.peg.4066"/>
<dbReference type="Pfam" id="PF02771">
    <property type="entry name" value="Acyl-CoA_dh_N"/>
    <property type="match status" value="1"/>
</dbReference>
<keyword evidence="4 5" id="KW-0274">FAD</keyword>
<dbReference type="GO" id="GO:0006635">
    <property type="term" value="P:fatty acid beta-oxidation"/>
    <property type="evidence" value="ECO:0007669"/>
    <property type="project" value="InterPro"/>
</dbReference>
<evidence type="ECO:0000256" key="1">
    <source>
        <dbReference type="ARBA" id="ARBA00001974"/>
    </source>
</evidence>
<dbReference type="InterPro" id="IPR009075">
    <property type="entry name" value="AcylCo_DH/oxidase_C"/>
</dbReference>
<dbReference type="InterPro" id="IPR006089">
    <property type="entry name" value="Acyl-CoA_DH_CS"/>
</dbReference>
<dbReference type="PROSITE" id="PS00072">
    <property type="entry name" value="ACYL_COA_DH_1"/>
    <property type="match status" value="1"/>
</dbReference>
<keyword evidence="10" id="KW-1185">Reference proteome</keyword>
<dbReference type="InterPro" id="IPR046373">
    <property type="entry name" value="Acyl-CoA_Oxase/DH_mid-dom_sf"/>
</dbReference>
<comment type="cofactor">
    <cofactor evidence="1 5">
        <name>FAD</name>
        <dbReference type="ChEBI" id="CHEBI:57692"/>
    </cofactor>
</comment>
<dbReference type="SUPFAM" id="SSF56645">
    <property type="entry name" value="Acyl-CoA dehydrogenase NM domain-like"/>
    <property type="match status" value="1"/>
</dbReference>
<evidence type="ECO:0000259" key="7">
    <source>
        <dbReference type="Pfam" id="PF02770"/>
    </source>
</evidence>
<protein>
    <submittedName>
        <fullName evidence="9">Glutaryl-CoA dehydrogenase</fullName>
        <ecNumber evidence="9">1.3.8.6</ecNumber>
    </submittedName>
</protein>
<dbReference type="EC" id="1.3.8.6" evidence="9"/>
<sequence>MQSSASTFPRSGDRHFETLTGDFFGFENLLAEDERDIVMRVREFLRTEVEPIANDHWSRAEFPFQIIDGLRALDIAGLRYEGLAAHYGTRLLSGFLALEISRADPSINTFYGVHTGLAMGSINRCGSDEQRERWLPAMARMEKIGAFALTEPHGGSDVAGGLETTARREGDEWVLNGEKRWIGNATFADLVVVWARDEADHHVKGFVVAKGTPGFSATKIEDKVALRTVQNADIVLTDCRVAERDRLQRAESFRDTGDVLRLTRGGVAWGAVGCMMAAYELALAYATERVQFGRPIAKFQLIQDHLATMVGNVTSSLALVVSLAQLQDHGVNKDEHSALVKSVVTTRMRETVALAREVLGGNGILLTNNVARFFADAEALYSYEGTREINQLIVGRAITGMGAFV</sequence>